<proteinExistence type="predicted"/>
<dbReference type="RefSeq" id="WP_191054943.1">
    <property type="nucleotide sequence ID" value="NZ_JACXRZ010000035.1"/>
</dbReference>
<sequence length="47" mass="5116">MEARTTGTRRGVEVTVRGLTKRFGQGDNRIVAADDASLGCRPTPERL</sequence>
<dbReference type="EMBL" id="JACXRZ010000035">
    <property type="protein sequence ID" value="MBD3147795.1"/>
    <property type="molecule type" value="Genomic_DNA"/>
</dbReference>
<accession>A0ABR8LE50</accession>
<evidence type="ECO:0000313" key="2">
    <source>
        <dbReference type="Proteomes" id="UP000653231"/>
    </source>
</evidence>
<protein>
    <recommendedName>
        <fullName evidence="3">ABC transporter ATP-binding protein</fullName>
    </recommendedName>
</protein>
<reference evidence="1 2" key="1">
    <citation type="submission" date="2020-09" db="EMBL/GenBank/DDBJ databases">
        <title>Actinomycete isolated from the Camponotus japonicus Mayr.</title>
        <authorList>
            <person name="Gong X."/>
        </authorList>
    </citation>
    <scope>NUCLEOTIDE SEQUENCE [LARGE SCALE GENOMIC DNA]</scope>
    <source>
        <strain evidence="1 2">2C-HV3</strain>
    </source>
</reference>
<evidence type="ECO:0008006" key="3">
    <source>
        <dbReference type="Google" id="ProtNLM"/>
    </source>
</evidence>
<evidence type="ECO:0000313" key="1">
    <source>
        <dbReference type="EMBL" id="MBD3147795.1"/>
    </source>
</evidence>
<keyword evidence="2" id="KW-1185">Reference proteome</keyword>
<dbReference type="Proteomes" id="UP000653231">
    <property type="component" value="Unassembled WGS sequence"/>
</dbReference>
<comment type="caution">
    <text evidence="1">The sequence shown here is derived from an EMBL/GenBank/DDBJ whole genome shotgun (WGS) entry which is preliminary data.</text>
</comment>
<name>A0ABR8LE50_9ACTN</name>
<gene>
    <name evidence="1" type="ORF">IEQ31_32135</name>
</gene>
<organism evidence="1 2">
    <name type="scientific">Microbispora bryophytorum subsp. camponoti</name>
    <dbReference type="NCBI Taxonomy" id="1677852"/>
    <lineage>
        <taxon>Bacteria</taxon>
        <taxon>Bacillati</taxon>
        <taxon>Actinomycetota</taxon>
        <taxon>Actinomycetes</taxon>
        <taxon>Streptosporangiales</taxon>
        <taxon>Streptosporangiaceae</taxon>
        <taxon>Microbispora</taxon>
    </lineage>
</organism>